<evidence type="ECO:0000313" key="1">
    <source>
        <dbReference type="EMBL" id="ANH98980.1"/>
    </source>
</evidence>
<dbReference type="AlphaFoldDB" id="A0AAC9FYH0"/>
<protein>
    <submittedName>
        <fullName evidence="1">Uncharacterized protein</fullName>
    </submittedName>
</protein>
<organism evidence="1 2">
    <name type="scientific">Pseudomonas koreensis</name>
    <dbReference type="NCBI Taxonomy" id="198620"/>
    <lineage>
        <taxon>Bacteria</taxon>
        <taxon>Pseudomonadati</taxon>
        <taxon>Pseudomonadota</taxon>
        <taxon>Gammaproteobacteria</taxon>
        <taxon>Pseudomonadales</taxon>
        <taxon>Pseudomonadaceae</taxon>
        <taxon>Pseudomonas</taxon>
    </lineage>
</organism>
<gene>
    <name evidence="1" type="ORF">A8L59_16675</name>
</gene>
<dbReference type="RefSeq" id="WP_064588266.1">
    <property type="nucleotide sequence ID" value="NZ_CP015852.1"/>
</dbReference>
<dbReference type="EMBL" id="CP015852">
    <property type="protein sequence ID" value="ANH98980.1"/>
    <property type="molecule type" value="Genomic_DNA"/>
</dbReference>
<dbReference type="GeneID" id="93490024"/>
<dbReference type="Proteomes" id="UP000078142">
    <property type="component" value="Chromosome"/>
</dbReference>
<reference evidence="1 2" key="1">
    <citation type="submission" date="2016-05" db="EMBL/GenBank/DDBJ databases">
        <authorList>
            <person name="Wang S."/>
            <person name="Zhu B."/>
        </authorList>
    </citation>
    <scope>NUCLEOTIDE SEQUENCE [LARGE SCALE GENOMIC DNA]</scope>
    <source>
        <strain evidence="1 2">CRS05-R5</strain>
    </source>
</reference>
<name>A0AAC9FYH0_9PSED</name>
<proteinExistence type="predicted"/>
<evidence type="ECO:0000313" key="2">
    <source>
        <dbReference type="Proteomes" id="UP000078142"/>
    </source>
</evidence>
<sequence>MTIANKMQNQLEELLSAGAALEISAKGKMANQLVDLARCAKRGESHLTITDLGLLMQNQLIDIARAGSGHVTFKD</sequence>
<accession>A0AAC9FYH0</accession>